<dbReference type="Proteomes" id="UP000038802">
    <property type="component" value="Unassembled WGS sequence"/>
</dbReference>
<evidence type="ECO:0000313" key="2">
    <source>
        <dbReference type="EMBL" id="CPC06379.1"/>
    </source>
</evidence>
<name>A0A0U0UME9_MYCTX</name>
<evidence type="ECO:0000313" key="4">
    <source>
        <dbReference type="Proteomes" id="UP000039021"/>
    </source>
</evidence>
<dbReference type="Proteomes" id="UP000039021">
    <property type="component" value="Unassembled WGS sequence"/>
</dbReference>
<reference evidence="1" key="2">
    <citation type="submission" date="2015-03" db="EMBL/GenBank/DDBJ databases">
        <authorList>
            <person name="Murphy D."/>
        </authorList>
    </citation>
    <scope>NUCLEOTIDE SEQUENCE [LARGE SCALE GENOMIC DNA]</scope>
    <source>
        <strain evidence="1">K00500041</strain>
    </source>
</reference>
<reference evidence="2" key="3">
    <citation type="submission" date="2015-03" db="EMBL/GenBank/DDBJ databases">
        <authorList>
            <consortium name="Pathogen Informatics"/>
            <person name="Murphy D."/>
        </authorList>
    </citation>
    <scope>NUCLEOTIDE SEQUENCE</scope>
    <source>
        <strain evidence="2">N09902308</strain>
    </source>
</reference>
<protein>
    <submittedName>
        <fullName evidence="1">Uncharacterized protein</fullName>
    </submittedName>
</protein>
<proteinExistence type="predicted"/>
<reference evidence="3 4" key="1">
    <citation type="submission" date="2015-03" db="EMBL/GenBank/DDBJ databases">
        <authorList>
            <consortium name="Pathogen Informatics"/>
        </authorList>
    </citation>
    <scope>NUCLEOTIDE SEQUENCE [LARGE SCALE GENOMIC DNA]</scope>
    <source>
        <strain evidence="3">K00500041</strain>
        <strain evidence="4">N09902308</strain>
    </source>
</reference>
<dbReference type="EMBL" id="CSAE01000124">
    <property type="protein sequence ID" value="COV47065.1"/>
    <property type="molecule type" value="Genomic_DNA"/>
</dbReference>
<dbReference type="AlphaFoldDB" id="A0A0U0UME9"/>
<sequence>MRPRFSVLKIGRNTCGYRSAYSRMIAGVASVDASSATMISTGKSVCWSRKLSKA</sequence>
<evidence type="ECO:0000313" key="1">
    <source>
        <dbReference type="EMBL" id="COV47065.1"/>
    </source>
</evidence>
<gene>
    <name evidence="1" type="ORF">ERS007703_01455</name>
    <name evidence="2" type="ORF">ERS007739_05545</name>
</gene>
<accession>A0A0U0UME9</accession>
<organism evidence="1 3">
    <name type="scientific">Mycobacterium tuberculosis</name>
    <dbReference type="NCBI Taxonomy" id="1773"/>
    <lineage>
        <taxon>Bacteria</taxon>
        <taxon>Bacillati</taxon>
        <taxon>Actinomycetota</taxon>
        <taxon>Actinomycetes</taxon>
        <taxon>Mycobacteriales</taxon>
        <taxon>Mycobacteriaceae</taxon>
        <taxon>Mycobacterium</taxon>
        <taxon>Mycobacterium tuberculosis complex</taxon>
    </lineage>
</organism>
<evidence type="ECO:0000313" key="3">
    <source>
        <dbReference type="Proteomes" id="UP000038802"/>
    </source>
</evidence>
<dbReference type="EMBL" id="CSBK01004634">
    <property type="protein sequence ID" value="CPC06379.1"/>
    <property type="molecule type" value="Genomic_DNA"/>
</dbReference>